<keyword evidence="3" id="KW-1185">Reference proteome</keyword>
<evidence type="ECO:0000313" key="3">
    <source>
        <dbReference type="Proteomes" id="UP000676565"/>
    </source>
</evidence>
<sequence length="71" mass="7851">MLFADDFEGWKKLAALIGLAVLVTLGFVFRDYESGAAAGERLRKNHPVLARIVGFLIVLAFVSLVVFVRSR</sequence>
<dbReference type="RefSeq" id="WP_210661342.1">
    <property type="nucleotide sequence ID" value="NZ_JAGKQQ010000001.1"/>
</dbReference>
<protein>
    <submittedName>
        <fullName evidence="2">Uncharacterized protein</fullName>
    </submittedName>
</protein>
<gene>
    <name evidence="2" type="ORF">J8F10_33710</name>
</gene>
<feature type="transmembrane region" description="Helical" evidence="1">
    <location>
        <begin position="12"/>
        <end position="29"/>
    </location>
</feature>
<keyword evidence="1" id="KW-0472">Membrane</keyword>
<evidence type="ECO:0000313" key="2">
    <source>
        <dbReference type="EMBL" id="MBP3960211.1"/>
    </source>
</evidence>
<keyword evidence="1" id="KW-0812">Transmembrane</keyword>
<feature type="transmembrane region" description="Helical" evidence="1">
    <location>
        <begin position="49"/>
        <end position="68"/>
    </location>
</feature>
<name>A0ABS5C2K1_9BACT</name>
<organism evidence="2 3">
    <name type="scientific">Gemmata palustris</name>
    <dbReference type="NCBI Taxonomy" id="2822762"/>
    <lineage>
        <taxon>Bacteria</taxon>
        <taxon>Pseudomonadati</taxon>
        <taxon>Planctomycetota</taxon>
        <taxon>Planctomycetia</taxon>
        <taxon>Gemmatales</taxon>
        <taxon>Gemmataceae</taxon>
        <taxon>Gemmata</taxon>
    </lineage>
</organism>
<evidence type="ECO:0000256" key="1">
    <source>
        <dbReference type="SAM" id="Phobius"/>
    </source>
</evidence>
<accession>A0ABS5C2K1</accession>
<dbReference type="Proteomes" id="UP000676565">
    <property type="component" value="Unassembled WGS sequence"/>
</dbReference>
<dbReference type="EMBL" id="JAGKQQ010000001">
    <property type="protein sequence ID" value="MBP3960211.1"/>
    <property type="molecule type" value="Genomic_DNA"/>
</dbReference>
<comment type="caution">
    <text evidence="2">The sequence shown here is derived from an EMBL/GenBank/DDBJ whole genome shotgun (WGS) entry which is preliminary data.</text>
</comment>
<keyword evidence="1" id="KW-1133">Transmembrane helix</keyword>
<proteinExistence type="predicted"/>
<reference evidence="2 3" key="1">
    <citation type="submission" date="2021-04" db="EMBL/GenBank/DDBJ databases">
        <authorList>
            <person name="Ivanova A."/>
        </authorList>
    </citation>
    <scope>NUCLEOTIDE SEQUENCE [LARGE SCALE GENOMIC DNA]</scope>
    <source>
        <strain evidence="2 3">G18</strain>
    </source>
</reference>